<name>A0A2I9CXU7_9DEIO</name>
<evidence type="ECO:0000256" key="2">
    <source>
        <dbReference type="SAM" id="Phobius"/>
    </source>
</evidence>
<keyword evidence="2" id="KW-0472">Membrane</keyword>
<dbReference type="InterPro" id="IPR052901">
    <property type="entry name" value="Bact_TGase-like"/>
</dbReference>
<dbReference type="SUPFAM" id="SSF54001">
    <property type="entry name" value="Cysteine proteinases"/>
    <property type="match status" value="1"/>
</dbReference>
<feature type="region of interest" description="Disordered" evidence="1">
    <location>
        <begin position="171"/>
        <end position="194"/>
    </location>
</feature>
<dbReference type="InterPro" id="IPR025403">
    <property type="entry name" value="TgpA-like_C"/>
</dbReference>
<feature type="transmembrane region" description="Helical" evidence="2">
    <location>
        <begin position="464"/>
        <end position="485"/>
    </location>
</feature>
<keyword evidence="2" id="KW-1133">Transmembrane helix</keyword>
<accession>A0A2I9CXU7</accession>
<dbReference type="Pfam" id="PF11992">
    <property type="entry name" value="TgpA_N"/>
    <property type="match status" value="1"/>
</dbReference>
<keyword evidence="5" id="KW-1185">Reference proteome</keyword>
<dbReference type="AlphaFoldDB" id="A0A2I9CXU7"/>
<dbReference type="PANTHER" id="PTHR42736">
    <property type="entry name" value="PROTEIN-GLUTAMINE GAMMA-GLUTAMYLTRANSFERASE"/>
    <property type="match status" value="1"/>
</dbReference>
<proteinExistence type="predicted"/>
<feature type="transmembrane region" description="Helical" evidence="2">
    <location>
        <begin position="439"/>
        <end position="457"/>
    </location>
</feature>
<evidence type="ECO:0000256" key="1">
    <source>
        <dbReference type="SAM" id="MobiDB-lite"/>
    </source>
</evidence>
<gene>
    <name evidence="4" type="ORF">DAERI_110111</name>
</gene>
<feature type="transmembrane region" description="Helical" evidence="2">
    <location>
        <begin position="841"/>
        <end position="861"/>
    </location>
</feature>
<sequence length="944" mass="99471">MRQPRRQDAPSPSLRPTRLGLVFLGLILVTLVGCINYGLSLGYGVTFLLGGVWVATAAHATRAGRALGATLEAPAEVVAGTDAAFVARVSSSGPALTAVVRAGSGRRAASSTVHVPAGETATVTLPVPAPVRGSLTLTRPGVAALDPLGLWEVGRPLPAPAPLTVFPAPEANAPPPPPRPVASVGEGTGRTRGDEEFSGLRAYVPGDSPRQVSWRHAARTGTLLTRETDAPAGTALALDWAETAALPGTEARLSRLAAWVNAARRSGTPFRLTLPGVALPVGAGEAHARAALTALARHEPLPAPPAPSKKAVPRPPLPGAPLRFTLFALAVALAPAALRQPVWLTALIAGVLGYSAARTLRRLPAPPTLLLGLTAGLGIALLNAEYGTLLGREAGTALLGLLVALKAAETRTRRDGRLLALLGIFVTLTHFFFGQGPLAAAHAALSVLLLLAALGGWTGGTGSLRAAGVLALQAAPLAALLFLLFPRPDGPLWQLPVQDRARTGLADEITAGEFGDLAQSRAVAFRADFAGSVPAPWDLYWRGPVYEAYDGLRWTQVRARVPSPSVEFTGPSLAYTLTLEPSGKPWLLALDTPTRLPPGAFLTDAFQAVTPRPATGRTRYTFEGRRARLGVRESVERLNFDLRLPVGESPRARALAASWRTLQPDARVAAALEFLRRGNFRYTLSPPALPAHDRVDAFLFGTRQGFCEHYASAFAFLMRAAGLPARIVGGYLGGEPNPDGGYLIVRQQDAHAWTEVWLPGQGWVRVDPTAAVAPARVNADLPTALRQPTALAAPSPGGLDRVALRLDALQNRWNTWVAGYGGDQQRALLGRLGVGGVGSPLYLALGGGLLALGLLPALFAARVRYRPTDPAARLLDDLTRRLHLPRNPGETPTAYAQRAALKYPEQASAIVEAIRAYHNARYGSGRDARALSDLRAAVRRVRGQ</sequence>
<feature type="domain" description="Transglutaminase-like" evidence="3">
    <location>
        <begin position="699"/>
        <end position="770"/>
    </location>
</feature>
<dbReference type="InterPro" id="IPR002931">
    <property type="entry name" value="Transglutaminase-like"/>
</dbReference>
<dbReference type="Gene3D" id="3.10.620.30">
    <property type="match status" value="1"/>
</dbReference>
<dbReference type="InterPro" id="IPR038765">
    <property type="entry name" value="Papain-like_cys_pep_sf"/>
</dbReference>
<dbReference type="InterPro" id="IPR021878">
    <property type="entry name" value="TgpA_N"/>
</dbReference>
<reference evidence="5" key="1">
    <citation type="submission" date="2018-01" db="EMBL/GenBank/DDBJ databases">
        <title>Draft Genome Sequence of the Radioresistant Bacterium Deinococcus aerius TR0125, Isolated from the Higher Atmosphere above Japan.</title>
        <authorList>
            <person name="Satoh K."/>
            <person name="Arai H."/>
            <person name="Sanzen T."/>
            <person name="Kawaguchi Y."/>
            <person name="Hayashi H."/>
            <person name="Yokobori S."/>
            <person name="Yamagishi A."/>
            <person name="Oono Y."/>
            <person name="Narumi I."/>
        </authorList>
    </citation>
    <scope>NUCLEOTIDE SEQUENCE [LARGE SCALE GENOMIC DNA]</scope>
    <source>
        <strain evidence="5">TR0125</strain>
    </source>
</reference>
<dbReference type="SMART" id="SM00460">
    <property type="entry name" value="TGc"/>
    <property type="match status" value="1"/>
</dbReference>
<dbReference type="Pfam" id="PF13559">
    <property type="entry name" value="DUF4129"/>
    <property type="match status" value="1"/>
</dbReference>
<evidence type="ECO:0000259" key="3">
    <source>
        <dbReference type="SMART" id="SM00460"/>
    </source>
</evidence>
<dbReference type="OrthoDB" id="9804872at2"/>
<keyword evidence="2" id="KW-0812">Transmembrane</keyword>
<feature type="transmembrane region" description="Helical" evidence="2">
    <location>
        <begin position="415"/>
        <end position="433"/>
    </location>
</feature>
<protein>
    <submittedName>
        <fullName evidence="4">Transglutaminase</fullName>
    </submittedName>
</protein>
<dbReference type="Pfam" id="PF01841">
    <property type="entry name" value="Transglut_core"/>
    <property type="match status" value="1"/>
</dbReference>
<organism evidence="4 5">
    <name type="scientific">Deinococcus aerius</name>
    <dbReference type="NCBI Taxonomy" id="200253"/>
    <lineage>
        <taxon>Bacteria</taxon>
        <taxon>Thermotogati</taxon>
        <taxon>Deinococcota</taxon>
        <taxon>Deinococci</taxon>
        <taxon>Deinococcales</taxon>
        <taxon>Deinococcaceae</taxon>
        <taxon>Deinococcus</taxon>
    </lineage>
</organism>
<evidence type="ECO:0000313" key="4">
    <source>
        <dbReference type="EMBL" id="GBF06929.1"/>
    </source>
</evidence>
<dbReference type="EMBL" id="BFAG01000011">
    <property type="protein sequence ID" value="GBF06929.1"/>
    <property type="molecule type" value="Genomic_DNA"/>
</dbReference>
<comment type="caution">
    <text evidence="4">The sequence shown here is derived from an EMBL/GenBank/DDBJ whole genome shotgun (WGS) entry which is preliminary data.</text>
</comment>
<dbReference type="PANTHER" id="PTHR42736:SF1">
    <property type="entry name" value="PROTEIN-GLUTAMINE GAMMA-GLUTAMYLTRANSFERASE"/>
    <property type="match status" value="1"/>
</dbReference>
<dbReference type="RefSeq" id="WP_103130344.1">
    <property type="nucleotide sequence ID" value="NZ_BFAG01000011.1"/>
</dbReference>
<dbReference type="Proteomes" id="UP000236569">
    <property type="component" value="Unassembled WGS sequence"/>
</dbReference>
<evidence type="ECO:0000313" key="5">
    <source>
        <dbReference type="Proteomes" id="UP000236569"/>
    </source>
</evidence>
<dbReference type="PROSITE" id="PS51257">
    <property type="entry name" value="PROKAR_LIPOPROTEIN"/>
    <property type="match status" value="1"/>
</dbReference>
<feature type="transmembrane region" description="Helical" evidence="2">
    <location>
        <begin position="21"/>
        <end position="39"/>
    </location>
</feature>